<dbReference type="RefSeq" id="WP_144257913.1">
    <property type="nucleotide sequence ID" value="NZ_CP041636.1"/>
</dbReference>
<organism evidence="6 7">
    <name type="scientific">Ferrovibrio terrae</name>
    <dbReference type="NCBI Taxonomy" id="2594003"/>
    <lineage>
        <taxon>Bacteria</taxon>
        <taxon>Pseudomonadati</taxon>
        <taxon>Pseudomonadota</taxon>
        <taxon>Alphaproteobacteria</taxon>
        <taxon>Rhodospirillales</taxon>
        <taxon>Rhodospirillaceae</taxon>
        <taxon>Ferrovibrio</taxon>
    </lineage>
</organism>
<protein>
    <submittedName>
        <fullName evidence="6">LysR family transcriptional regulator</fullName>
    </submittedName>
</protein>
<dbReference type="SUPFAM" id="SSF53850">
    <property type="entry name" value="Periplasmic binding protein-like II"/>
    <property type="match status" value="1"/>
</dbReference>
<dbReference type="OrthoDB" id="7333438at2"/>
<accession>A0A516H592</accession>
<evidence type="ECO:0000313" key="7">
    <source>
        <dbReference type="Proteomes" id="UP000317496"/>
    </source>
</evidence>
<keyword evidence="7" id="KW-1185">Reference proteome</keyword>
<evidence type="ECO:0000256" key="3">
    <source>
        <dbReference type="ARBA" id="ARBA00023125"/>
    </source>
</evidence>
<dbReference type="EMBL" id="CP041636">
    <property type="protein sequence ID" value="QDO98916.1"/>
    <property type="molecule type" value="Genomic_DNA"/>
</dbReference>
<dbReference type="InterPro" id="IPR000847">
    <property type="entry name" value="LysR_HTH_N"/>
</dbReference>
<evidence type="ECO:0000256" key="2">
    <source>
        <dbReference type="ARBA" id="ARBA00023015"/>
    </source>
</evidence>
<dbReference type="Pfam" id="PF00126">
    <property type="entry name" value="HTH_1"/>
    <property type="match status" value="1"/>
</dbReference>
<dbReference type="PANTHER" id="PTHR30579">
    <property type="entry name" value="TRANSCRIPTIONAL REGULATOR"/>
    <property type="match status" value="1"/>
</dbReference>
<dbReference type="KEGG" id="fer:FNB15_17295"/>
<dbReference type="AlphaFoldDB" id="A0A516H592"/>
<feature type="domain" description="HTH lysR-type" evidence="5">
    <location>
        <begin position="10"/>
        <end position="67"/>
    </location>
</feature>
<dbReference type="Pfam" id="PF03466">
    <property type="entry name" value="LysR_substrate"/>
    <property type="match status" value="1"/>
</dbReference>
<dbReference type="GO" id="GO:0003677">
    <property type="term" value="F:DNA binding"/>
    <property type="evidence" value="ECO:0007669"/>
    <property type="project" value="UniProtKB-KW"/>
</dbReference>
<evidence type="ECO:0000256" key="1">
    <source>
        <dbReference type="ARBA" id="ARBA00009437"/>
    </source>
</evidence>
<reference evidence="6 7" key="1">
    <citation type="submission" date="2019-07" db="EMBL/GenBank/DDBJ databases">
        <title>Genome sequencing for Ferrovibrio sp. K5.</title>
        <authorList>
            <person name="Park S.-J."/>
        </authorList>
    </citation>
    <scope>NUCLEOTIDE SEQUENCE [LARGE SCALE GENOMIC DNA]</scope>
    <source>
        <strain evidence="6 7">K5</strain>
    </source>
</reference>
<dbReference type="Gene3D" id="1.10.10.10">
    <property type="entry name" value="Winged helix-like DNA-binding domain superfamily/Winged helix DNA-binding domain"/>
    <property type="match status" value="1"/>
</dbReference>
<dbReference type="InterPro" id="IPR036390">
    <property type="entry name" value="WH_DNA-bd_sf"/>
</dbReference>
<evidence type="ECO:0000259" key="5">
    <source>
        <dbReference type="PROSITE" id="PS50931"/>
    </source>
</evidence>
<keyword evidence="4" id="KW-0804">Transcription</keyword>
<proteinExistence type="inferred from homology"/>
<dbReference type="PROSITE" id="PS50931">
    <property type="entry name" value="HTH_LYSR"/>
    <property type="match status" value="1"/>
</dbReference>
<dbReference type="InterPro" id="IPR050176">
    <property type="entry name" value="LTTR"/>
</dbReference>
<comment type="similarity">
    <text evidence="1">Belongs to the LysR transcriptional regulatory family.</text>
</comment>
<keyword evidence="3" id="KW-0238">DNA-binding</keyword>
<sequence length="288" mass="31727">MPLQKRTDALDWNDLRYVLALARHGSLSATARLLKVNHATVARRIAALEGSLGMTLFERRARGYVPTPAAAPVLQAAEQIEAPLLRLARLGDAKTGEQIAGTVRITCTEGVASHTVAPQLAGLRQRWPGLQIELAVEHRSLSLARREADIAIRWARPKTGELYASKLGAVPYRLYRNPAALDRNAVAAFDESLAEIPESLWLKTSGLTQAIRSNSMIPLVAAARAGACAVLLPEYIGRQYAELMPDPGKPPVTRELWLVLHRDLRNTPRIRVVTDYLSDSIRRMLRTA</sequence>
<dbReference type="SUPFAM" id="SSF46785">
    <property type="entry name" value="Winged helix' DNA-binding domain"/>
    <property type="match status" value="1"/>
</dbReference>
<dbReference type="GO" id="GO:0003700">
    <property type="term" value="F:DNA-binding transcription factor activity"/>
    <property type="evidence" value="ECO:0007669"/>
    <property type="project" value="InterPro"/>
</dbReference>
<dbReference type="Gene3D" id="3.40.190.290">
    <property type="match status" value="1"/>
</dbReference>
<dbReference type="Proteomes" id="UP000317496">
    <property type="component" value="Chromosome"/>
</dbReference>
<name>A0A516H592_9PROT</name>
<evidence type="ECO:0000256" key="4">
    <source>
        <dbReference type="ARBA" id="ARBA00023163"/>
    </source>
</evidence>
<dbReference type="InterPro" id="IPR036388">
    <property type="entry name" value="WH-like_DNA-bd_sf"/>
</dbReference>
<dbReference type="InterPro" id="IPR005119">
    <property type="entry name" value="LysR_subst-bd"/>
</dbReference>
<keyword evidence="2" id="KW-0805">Transcription regulation</keyword>
<gene>
    <name evidence="6" type="ORF">FNB15_17295</name>
</gene>
<dbReference type="PANTHER" id="PTHR30579:SF3">
    <property type="entry name" value="TRANSCRIPTIONAL REGULATORY PROTEIN"/>
    <property type="match status" value="1"/>
</dbReference>
<evidence type="ECO:0000313" key="6">
    <source>
        <dbReference type="EMBL" id="QDO98916.1"/>
    </source>
</evidence>